<keyword evidence="1" id="KW-0675">Receptor</keyword>
<accession>A0A1R3HW62</accession>
<reference evidence="2" key="1">
    <citation type="submission" date="2013-09" db="EMBL/GenBank/DDBJ databases">
        <title>Corchorus olitorius genome sequencing.</title>
        <authorList>
            <person name="Alam M."/>
            <person name="Haque M.S."/>
            <person name="Islam M.S."/>
            <person name="Emdad E.M."/>
            <person name="Islam M.M."/>
            <person name="Ahmed B."/>
            <person name="Halim A."/>
            <person name="Hossen Q.M.M."/>
            <person name="Hossain M.Z."/>
            <person name="Ahmed R."/>
            <person name="Khan M.M."/>
            <person name="Islam R."/>
            <person name="Rashid M.M."/>
            <person name="Khan S.A."/>
            <person name="Rahman M.S."/>
            <person name="Alam M."/>
            <person name="Yahiya A.S."/>
            <person name="Khan M.S."/>
            <person name="Azam M.S."/>
            <person name="Haque T."/>
            <person name="Lashkar M.Z.H."/>
            <person name="Akhand A.I."/>
            <person name="Morshed G."/>
            <person name="Roy S."/>
            <person name="Uddin K.S."/>
            <person name="Rabeya T."/>
            <person name="Hossain A.S."/>
            <person name="Chowdhury A."/>
            <person name="Snigdha A.R."/>
            <person name="Mortoza M.S."/>
            <person name="Matin S.A."/>
            <person name="Hoque S.M.E."/>
            <person name="Islam M.K."/>
            <person name="Roy D.K."/>
            <person name="Haider R."/>
            <person name="Moosa M.M."/>
            <person name="Elias S.M."/>
            <person name="Hasan A.M."/>
            <person name="Jahan S."/>
            <person name="Shafiuddin M."/>
            <person name="Mahmood N."/>
            <person name="Shommy N.S."/>
        </authorList>
    </citation>
    <scope>NUCLEOTIDE SEQUENCE [LARGE SCALE GENOMIC DNA]</scope>
    <source>
        <strain evidence="2">cv. O-4</strain>
    </source>
</reference>
<keyword evidence="2" id="KW-1185">Reference proteome</keyword>
<organism evidence="1 2">
    <name type="scientific">Corchorus olitorius</name>
    <dbReference type="NCBI Taxonomy" id="93759"/>
    <lineage>
        <taxon>Eukaryota</taxon>
        <taxon>Viridiplantae</taxon>
        <taxon>Streptophyta</taxon>
        <taxon>Embryophyta</taxon>
        <taxon>Tracheophyta</taxon>
        <taxon>Spermatophyta</taxon>
        <taxon>Magnoliopsida</taxon>
        <taxon>eudicotyledons</taxon>
        <taxon>Gunneridae</taxon>
        <taxon>Pentapetalae</taxon>
        <taxon>rosids</taxon>
        <taxon>malvids</taxon>
        <taxon>Malvales</taxon>
        <taxon>Malvaceae</taxon>
        <taxon>Grewioideae</taxon>
        <taxon>Apeibeae</taxon>
        <taxon>Corchorus</taxon>
    </lineage>
</organism>
<evidence type="ECO:0000313" key="2">
    <source>
        <dbReference type="Proteomes" id="UP000187203"/>
    </source>
</evidence>
<protein>
    <submittedName>
        <fullName evidence="1">Receptor-like protein kinase HSL1-like protein</fullName>
    </submittedName>
</protein>
<sequence length="65" mass="7537">MDRLPNLTTFRVFRDKLTGLLAPEFGLHSMLREFDVSENPPPMTARPPPMVETRADFAKERRHQA</sequence>
<dbReference type="GO" id="GO:0016301">
    <property type="term" value="F:kinase activity"/>
    <property type="evidence" value="ECO:0007669"/>
    <property type="project" value="UniProtKB-KW"/>
</dbReference>
<gene>
    <name evidence="1" type="ORF">COLO4_26582</name>
</gene>
<dbReference type="OrthoDB" id="676979at2759"/>
<keyword evidence="1" id="KW-0418">Kinase</keyword>
<proteinExistence type="predicted"/>
<dbReference type="AlphaFoldDB" id="A0A1R3HW62"/>
<name>A0A1R3HW62_9ROSI</name>
<evidence type="ECO:0000313" key="1">
    <source>
        <dbReference type="EMBL" id="OMO74607.1"/>
    </source>
</evidence>
<dbReference type="Proteomes" id="UP000187203">
    <property type="component" value="Unassembled WGS sequence"/>
</dbReference>
<comment type="caution">
    <text evidence="1">The sequence shown here is derived from an EMBL/GenBank/DDBJ whole genome shotgun (WGS) entry which is preliminary data.</text>
</comment>
<keyword evidence="1" id="KW-0808">Transferase</keyword>
<dbReference type="EMBL" id="AWUE01019283">
    <property type="protein sequence ID" value="OMO74607.1"/>
    <property type="molecule type" value="Genomic_DNA"/>
</dbReference>